<reference evidence="3" key="1">
    <citation type="journal article" date="2019" name="Int. J. Syst. Evol. Microbiol.">
        <title>The Global Catalogue of Microorganisms (GCM) 10K type strain sequencing project: providing services to taxonomists for standard genome sequencing and annotation.</title>
        <authorList>
            <consortium name="The Broad Institute Genomics Platform"/>
            <consortium name="The Broad Institute Genome Sequencing Center for Infectious Disease"/>
            <person name="Wu L."/>
            <person name="Ma J."/>
        </authorList>
    </citation>
    <scope>NUCLEOTIDE SEQUENCE [LARGE SCALE GENOMIC DNA]</scope>
    <source>
        <strain evidence="3">KACC 12597</strain>
    </source>
</reference>
<feature type="transmembrane region" description="Helical" evidence="1">
    <location>
        <begin position="283"/>
        <end position="300"/>
    </location>
</feature>
<comment type="caution">
    <text evidence="2">The sequence shown here is derived from an EMBL/GenBank/DDBJ whole genome shotgun (WGS) entry which is preliminary data.</text>
</comment>
<dbReference type="EMBL" id="JBHUHX010000016">
    <property type="protein sequence ID" value="MFD2111790.1"/>
    <property type="molecule type" value="Genomic_DNA"/>
</dbReference>
<evidence type="ECO:0000256" key="1">
    <source>
        <dbReference type="SAM" id="Phobius"/>
    </source>
</evidence>
<accession>A0ABW4Y885</accession>
<protein>
    <submittedName>
        <fullName evidence="2">Glucosyltransferase domain-containing protein</fullName>
    </submittedName>
</protein>
<feature type="transmembrane region" description="Helical" evidence="1">
    <location>
        <begin position="72"/>
        <end position="96"/>
    </location>
</feature>
<feature type="transmembrane region" description="Helical" evidence="1">
    <location>
        <begin position="312"/>
        <end position="332"/>
    </location>
</feature>
<keyword evidence="1" id="KW-0812">Transmembrane</keyword>
<keyword evidence="3" id="KW-1185">Reference proteome</keyword>
<feature type="transmembrane region" description="Helical" evidence="1">
    <location>
        <begin position="108"/>
        <end position="127"/>
    </location>
</feature>
<dbReference type="Pfam" id="PF14264">
    <property type="entry name" value="Glucos_trans_II"/>
    <property type="match status" value="1"/>
</dbReference>
<feature type="transmembrane region" description="Helical" evidence="1">
    <location>
        <begin position="338"/>
        <end position="355"/>
    </location>
</feature>
<feature type="transmembrane region" description="Helical" evidence="1">
    <location>
        <begin position="162"/>
        <end position="192"/>
    </location>
</feature>
<name>A0ABW4Y885_9GAMM</name>
<dbReference type="InterPro" id="IPR025686">
    <property type="entry name" value="Glucos_trans_II"/>
</dbReference>
<proteinExistence type="predicted"/>
<feature type="transmembrane region" description="Helical" evidence="1">
    <location>
        <begin position="21"/>
        <end position="38"/>
    </location>
</feature>
<organism evidence="2 3">
    <name type="scientific">Thiorhodococcus fuscus</name>
    <dbReference type="NCBI Taxonomy" id="527200"/>
    <lineage>
        <taxon>Bacteria</taxon>
        <taxon>Pseudomonadati</taxon>
        <taxon>Pseudomonadota</taxon>
        <taxon>Gammaproteobacteria</taxon>
        <taxon>Chromatiales</taxon>
        <taxon>Chromatiaceae</taxon>
        <taxon>Thiorhodococcus</taxon>
    </lineage>
</organism>
<dbReference type="RefSeq" id="WP_386025510.1">
    <property type="nucleotide sequence ID" value="NZ_JBHUHX010000016.1"/>
</dbReference>
<keyword evidence="1" id="KW-0472">Membrane</keyword>
<gene>
    <name evidence="2" type="ORF">ACFSJC_08060</name>
</gene>
<dbReference type="Proteomes" id="UP001597337">
    <property type="component" value="Unassembled WGS sequence"/>
</dbReference>
<sequence length="509" mass="56135">MEQIETANRKALNLTQDDLRILSYLFLIFFVLYAYEITNFNVSIDDEILAYRSASGFVDLGRWLFPLIRESFWPQIITPFGPYILFGLCIALGYLYILRALGIFRPTLFHYSAFAAFILFPIWPAQLEFNGNVIPLGVATVAISASALLASRPIDKPFSKSILHIIAPAALISIAAGAYQSSVLIYPIVIIGRFLQDRLPPTLSPATGKTRHVIAATSAFLLGCVFYLAIAALAMKIYGMPPSSYGSSFVNINTLFSVPQNALSGMMQNLWNVYFAWWKPFGTAAYAIPTAIVTGAAIALHAARDSWRTRVWVSLGLLFILASPAAFCLLSGHELPLRTLLGAPFALLVLLILFYHSTDSGRIRKAALAAALLIALEGLYIQSIHQARSALAQKHDMLFASAINTDILRTPNLPKRGPITIDFSGAKKFESVYPALPTTTAGASFFEWDGGNPHRMTSYMNLIGYHRYVEPDNKTRARMAPHYSTMPEWPLEGSIKVVDGVVLIKISDK</sequence>
<keyword evidence="1" id="KW-1133">Transmembrane helix</keyword>
<evidence type="ECO:0000313" key="3">
    <source>
        <dbReference type="Proteomes" id="UP001597337"/>
    </source>
</evidence>
<feature type="transmembrane region" description="Helical" evidence="1">
    <location>
        <begin position="212"/>
        <end position="233"/>
    </location>
</feature>
<evidence type="ECO:0000313" key="2">
    <source>
        <dbReference type="EMBL" id="MFD2111790.1"/>
    </source>
</evidence>